<sequence>MKQLSTSMKNRTMSGRLVGDLASGIFAMDILKTAFMLILIMRLSQMFLPDR</sequence>
<reference evidence="2 3" key="1">
    <citation type="submission" date="2017-01" db="EMBL/GenBank/DDBJ databases">
        <title>The cable genome- insights into the physiology and evolution of filamentous bacteria capable of sulfide oxidation via long distance electron transfer.</title>
        <authorList>
            <person name="Schreiber L."/>
            <person name="Bjerg J.T."/>
            <person name="Boggild A."/>
            <person name="Van De Vossenberg J."/>
            <person name="Meysman F."/>
            <person name="Nielsen L.P."/>
            <person name="Schramm A."/>
            <person name="Kjeldsen K.U."/>
        </authorList>
    </citation>
    <scope>NUCLEOTIDE SEQUENCE [LARGE SCALE GENOMIC DNA]</scope>
    <source>
        <strain evidence="2">MCF</strain>
    </source>
</reference>
<evidence type="ECO:0000313" key="3">
    <source>
        <dbReference type="Proteomes" id="UP000287853"/>
    </source>
</evidence>
<feature type="transmembrane region" description="Helical" evidence="1">
    <location>
        <begin position="21"/>
        <end position="41"/>
    </location>
</feature>
<keyword evidence="1" id="KW-0812">Transmembrane</keyword>
<comment type="caution">
    <text evidence="2">The sequence shown here is derived from an EMBL/GenBank/DDBJ whole genome shotgun (WGS) entry which is preliminary data.</text>
</comment>
<evidence type="ECO:0000256" key="1">
    <source>
        <dbReference type="SAM" id="Phobius"/>
    </source>
</evidence>
<accession>A0A3S3UDN7</accession>
<dbReference type="AlphaFoldDB" id="A0A3S3UDN7"/>
<name>A0A3S3UDN7_9BACT</name>
<evidence type="ECO:0000313" key="2">
    <source>
        <dbReference type="EMBL" id="RWX47775.1"/>
    </source>
</evidence>
<gene>
    <name evidence="2" type="ORF">H206_05645</name>
</gene>
<proteinExistence type="predicted"/>
<dbReference type="Proteomes" id="UP000287853">
    <property type="component" value="Unassembled WGS sequence"/>
</dbReference>
<dbReference type="EMBL" id="MTKO01000026">
    <property type="protein sequence ID" value="RWX47775.1"/>
    <property type="molecule type" value="Genomic_DNA"/>
</dbReference>
<keyword evidence="3" id="KW-1185">Reference proteome</keyword>
<keyword evidence="1" id="KW-1133">Transmembrane helix</keyword>
<organism evidence="2 3">
    <name type="scientific">Candidatus Electrothrix aarhusensis</name>
    <dbReference type="NCBI Taxonomy" id="1859131"/>
    <lineage>
        <taxon>Bacteria</taxon>
        <taxon>Pseudomonadati</taxon>
        <taxon>Thermodesulfobacteriota</taxon>
        <taxon>Desulfobulbia</taxon>
        <taxon>Desulfobulbales</taxon>
        <taxon>Desulfobulbaceae</taxon>
        <taxon>Candidatus Electrothrix</taxon>
    </lineage>
</organism>
<keyword evidence="1" id="KW-0472">Membrane</keyword>
<protein>
    <submittedName>
        <fullName evidence="2">Uncharacterized protein</fullName>
    </submittedName>
</protein>